<dbReference type="InterPro" id="IPR011050">
    <property type="entry name" value="Pectin_lyase_fold/virulence"/>
</dbReference>
<sequence length="531" mass="55955">MRKVLSSILVESNRVLTAPRRLGSRPDFVCGIQYGDSESVSCNPLRLTGGDRHKHENPHARTTNLEITMTSSMNSFYLRTLFILATALSVSCQCSTTTSSHGDDIARAVGALSSCDPRSVTIDSPLISTTTSIDGNGRSLILNSSTSSNGFQNYFTFTNFGELYIQDLSFSGAAFYRVNSLRLNNITTNNTPLSFGTISDVAVSNSYIYTMSLYTGSGNCTLSISNSTILDHVTTFGCTTLVSGSLFNSTGINTGLQSNLNVTIVDSTFSQFVDSAIITSSSAFIQNSFFDSNIGTNGGHVQAYADVTVYNSTFFGGLATARGGAIYSKNGTVYVSGSVFTSNTANSIQMFATGGSASPIGSGGAIFSGKQVVVDSSSFSMNAGIYGGAIHSQEISVNGVNFLNNHADGFGGCLHSLTGPLYVYNSTFTNSTIYPLNNGGAIFLLGSSESSIESSTFNSNGGGQSGALYVRGSNTTITLSDVHFYNNYVCDTCDSRAATWYIEAGNLNLINTTVVPSFSTTSLGNVQGYAV</sequence>
<reference evidence="1 2" key="1">
    <citation type="journal article" date="2018" name="Genome Biol. Evol.">
        <title>Multiple Roots of Fruiting Body Formation in Amoebozoa.</title>
        <authorList>
            <person name="Hillmann F."/>
            <person name="Forbes G."/>
            <person name="Novohradska S."/>
            <person name="Ferling I."/>
            <person name="Riege K."/>
            <person name="Groth M."/>
            <person name="Westermann M."/>
            <person name="Marz M."/>
            <person name="Spaller T."/>
            <person name="Winckler T."/>
            <person name="Schaap P."/>
            <person name="Glockner G."/>
        </authorList>
    </citation>
    <scope>NUCLEOTIDE SEQUENCE [LARGE SCALE GENOMIC DNA]</scope>
    <source>
        <strain evidence="1 2">Jena</strain>
    </source>
</reference>
<name>A0A2P6NT16_9EUKA</name>
<accession>A0A2P6NT16</accession>
<gene>
    <name evidence="1" type="ORF">PROFUN_04830</name>
</gene>
<dbReference type="EMBL" id="MDYQ01000023">
    <property type="protein sequence ID" value="PRP87094.1"/>
    <property type="molecule type" value="Genomic_DNA"/>
</dbReference>
<protein>
    <submittedName>
        <fullName evidence="1">Polymorphic outer membrane protein</fullName>
    </submittedName>
</protein>
<proteinExistence type="predicted"/>
<dbReference type="Proteomes" id="UP000241769">
    <property type="component" value="Unassembled WGS sequence"/>
</dbReference>
<evidence type="ECO:0000313" key="1">
    <source>
        <dbReference type="EMBL" id="PRP87094.1"/>
    </source>
</evidence>
<keyword evidence="2" id="KW-1185">Reference proteome</keyword>
<dbReference type="InParanoid" id="A0A2P6NT16"/>
<dbReference type="AlphaFoldDB" id="A0A2P6NT16"/>
<comment type="caution">
    <text evidence="1">The sequence shown here is derived from an EMBL/GenBank/DDBJ whole genome shotgun (WGS) entry which is preliminary data.</text>
</comment>
<dbReference type="SUPFAM" id="SSF51126">
    <property type="entry name" value="Pectin lyase-like"/>
    <property type="match status" value="2"/>
</dbReference>
<evidence type="ECO:0000313" key="2">
    <source>
        <dbReference type="Proteomes" id="UP000241769"/>
    </source>
</evidence>
<organism evidence="1 2">
    <name type="scientific">Planoprotostelium fungivorum</name>
    <dbReference type="NCBI Taxonomy" id="1890364"/>
    <lineage>
        <taxon>Eukaryota</taxon>
        <taxon>Amoebozoa</taxon>
        <taxon>Evosea</taxon>
        <taxon>Variosea</taxon>
        <taxon>Cavosteliida</taxon>
        <taxon>Cavosteliaceae</taxon>
        <taxon>Planoprotostelium</taxon>
    </lineage>
</organism>